<keyword evidence="2" id="KW-1133">Transmembrane helix</keyword>
<accession>A0AB34S9C7</accession>
<evidence type="ECO:0000256" key="2">
    <source>
        <dbReference type="SAM" id="Phobius"/>
    </source>
</evidence>
<name>A0AB34S9C7_STRGN</name>
<dbReference type="RefSeq" id="WP_045634596.1">
    <property type="nucleotide sequence ID" value="NZ_JYGN01000003.1"/>
</dbReference>
<dbReference type="EMBL" id="JYGN01000003">
    <property type="protein sequence ID" value="KJQ64673.1"/>
    <property type="molecule type" value="Genomic_DNA"/>
</dbReference>
<sequence length="554" mass="64117">MTLNFDKHRDHLEQDIREELQSIYTDKFKILDIKENVLGPYCPIFLFEIKLEDYQDRLDILVDGSDLILEWGEEKYAIQYKYDRESLKEGLERIKLYLDQPELIFSEPLSPKNVHLKSKGIERMIANVFEGKTRTNCWEKSDQKDGDYKALITNILPRYQASFTLELTEQHFIVKYIFPLKAGIESQGLQMHQPIDLTSSNMASFLRQLKESLEADLEKGEENLIDSMSVSELILSAPLRPDTVGVKVLQVQRIISTSFTKEVSFFETTKMMEDGSLYGVDFFAKSNFYSATFSITLVGRHFYLHVTRPNKADLKDYWDLFGYPYELTEENLRKVIKTAETYFASHLKKEQKPSGSNMSKSQLIHQIKSQARKKNEVLAKEKVDKEVYLGLRKLLKLQVLIFFILIIMAFVIEVYMTGAGYKVFKMRIQFSRVSVHSFSLLFLTMYGFLTLYITGLKINGFLKQYPRWKGLPTKGSSLPKKETGLTFLVLFIVLFLGAIELTLRKPEPKVEIPKIDQNLNKVFEQERSSSYSDLIKGLRDSSSQNGENETSATE</sequence>
<comment type="caution">
    <text evidence="3">The sequence shown here is derived from an EMBL/GenBank/DDBJ whole genome shotgun (WGS) entry which is preliminary data.</text>
</comment>
<dbReference type="AlphaFoldDB" id="A0AB34S9C7"/>
<keyword evidence="2" id="KW-0812">Transmembrane</keyword>
<feature type="region of interest" description="Disordered" evidence="1">
    <location>
        <begin position="531"/>
        <end position="554"/>
    </location>
</feature>
<evidence type="ECO:0000313" key="4">
    <source>
        <dbReference type="Proteomes" id="UP000033375"/>
    </source>
</evidence>
<feature type="transmembrane region" description="Helical" evidence="2">
    <location>
        <begin position="484"/>
        <end position="503"/>
    </location>
</feature>
<protein>
    <submittedName>
        <fullName evidence="3">Uncharacterized protein</fullName>
    </submittedName>
</protein>
<evidence type="ECO:0000313" key="3">
    <source>
        <dbReference type="EMBL" id="KJQ64673.1"/>
    </source>
</evidence>
<gene>
    <name evidence="3" type="ORF">TZ88_00907</name>
</gene>
<evidence type="ECO:0000256" key="1">
    <source>
        <dbReference type="SAM" id="MobiDB-lite"/>
    </source>
</evidence>
<feature type="compositionally biased region" description="Polar residues" evidence="1">
    <location>
        <begin position="540"/>
        <end position="554"/>
    </location>
</feature>
<proteinExistence type="predicted"/>
<feature type="transmembrane region" description="Helical" evidence="2">
    <location>
        <begin position="399"/>
        <end position="421"/>
    </location>
</feature>
<keyword evidence="2" id="KW-0472">Membrane</keyword>
<feature type="transmembrane region" description="Helical" evidence="2">
    <location>
        <begin position="433"/>
        <end position="453"/>
    </location>
</feature>
<reference evidence="3 4" key="1">
    <citation type="submission" date="2015-02" db="EMBL/GenBank/DDBJ databases">
        <title>Evolution of amylase-binding proteins of oral streptococcal species.</title>
        <authorList>
            <person name="Haase E.M."/>
        </authorList>
    </citation>
    <scope>NUCLEOTIDE SEQUENCE [LARGE SCALE GENOMIC DNA]</scope>
    <source>
        <strain evidence="4">UB10712</strain>
    </source>
</reference>
<dbReference type="Proteomes" id="UP000033375">
    <property type="component" value="Unassembled WGS sequence"/>
</dbReference>
<organism evidence="3 4">
    <name type="scientific">Streptococcus gordonii</name>
    <dbReference type="NCBI Taxonomy" id="1302"/>
    <lineage>
        <taxon>Bacteria</taxon>
        <taxon>Bacillati</taxon>
        <taxon>Bacillota</taxon>
        <taxon>Bacilli</taxon>
        <taxon>Lactobacillales</taxon>
        <taxon>Streptococcaceae</taxon>
        <taxon>Streptococcus</taxon>
    </lineage>
</organism>